<accession>A0A9P7FRR9</accession>
<comment type="caution">
    <text evidence="1">The sequence shown here is derived from an EMBL/GenBank/DDBJ whole genome shotgun (WGS) entry which is preliminary data.</text>
</comment>
<organism evidence="1 2">
    <name type="scientific">Asterophora parasitica</name>
    <dbReference type="NCBI Taxonomy" id="117018"/>
    <lineage>
        <taxon>Eukaryota</taxon>
        <taxon>Fungi</taxon>
        <taxon>Dikarya</taxon>
        <taxon>Basidiomycota</taxon>
        <taxon>Agaricomycotina</taxon>
        <taxon>Agaricomycetes</taxon>
        <taxon>Agaricomycetidae</taxon>
        <taxon>Agaricales</taxon>
        <taxon>Tricholomatineae</taxon>
        <taxon>Lyophyllaceae</taxon>
        <taxon>Asterophora</taxon>
    </lineage>
</organism>
<dbReference type="EMBL" id="JABCKV010004671">
    <property type="protein sequence ID" value="KAG5633702.1"/>
    <property type="molecule type" value="Genomic_DNA"/>
</dbReference>
<keyword evidence="2" id="KW-1185">Reference proteome</keyword>
<reference evidence="1" key="1">
    <citation type="submission" date="2020-07" db="EMBL/GenBank/DDBJ databases">
        <authorList>
            <person name="Nieuwenhuis M."/>
            <person name="Van De Peppel L.J.J."/>
        </authorList>
    </citation>
    <scope>NUCLEOTIDE SEQUENCE</scope>
    <source>
        <strain evidence="1">AP01</strain>
        <tissue evidence="1">Mycelium</tissue>
    </source>
</reference>
<gene>
    <name evidence="1" type="ORF">DXG03_006769</name>
</gene>
<proteinExistence type="predicted"/>
<protein>
    <submittedName>
        <fullName evidence="1">Uncharacterized protein</fullName>
    </submittedName>
</protein>
<reference evidence="1" key="2">
    <citation type="submission" date="2021-10" db="EMBL/GenBank/DDBJ databases">
        <title>Phylogenomics reveals ancestral predisposition of the termite-cultivated fungus Termitomyces towards a domesticated lifestyle.</title>
        <authorList>
            <person name="Auxier B."/>
            <person name="Grum-Grzhimaylo A."/>
            <person name="Cardenas M.E."/>
            <person name="Lodge J.D."/>
            <person name="Laessoe T."/>
            <person name="Pedersen O."/>
            <person name="Smith M.E."/>
            <person name="Kuyper T.W."/>
            <person name="Franco-Molano E.A."/>
            <person name="Baroni T.J."/>
            <person name="Aanen D.K."/>
        </authorList>
    </citation>
    <scope>NUCLEOTIDE SEQUENCE</scope>
    <source>
        <strain evidence="1">AP01</strain>
        <tissue evidence="1">Mycelium</tissue>
    </source>
</reference>
<evidence type="ECO:0000313" key="1">
    <source>
        <dbReference type="EMBL" id="KAG5633702.1"/>
    </source>
</evidence>
<evidence type="ECO:0000313" key="2">
    <source>
        <dbReference type="Proteomes" id="UP000775547"/>
    </source>
</evidence>
<dbReference type="Proteomes" id="UP000775547">
    <property type="component" value="Unassembled WGS sequence"/>
</dbReference>
<sequence length="136" mass="15812">VYTYVDVTRMSSRDCEGPLLHPSRRVFASISTVKIGTHVHSTHGYPPQEIIDHLFKVISEPLLLKDFNRPHMLDWLMNIPVEFGFMAYEPYAEEVGDGFEWEPEIFKKVEDYAKRIMPPLVTDALQNVKKDEVRGY</sequence>
<feature type="non-terminal residue" evidence="1">
    <location>
        <position position="1"/>
    </location>
</feature>
<dbReference type="AlphaFoldDB" id="A0A9P7FRR9"/>
<name>A0A9P7FRR9_9AGAR</name>